<evidence type="ECO:0000259" key="4">
    <source>
        <dbReference type="PROSITE" id="PS52004"/>
    </source>
</evidence>
<evidence type="ECO:0000256" key="2">
    <source>
        <dbReference type="ARBA" id="ARBA00022679"/>
    </source>
</evidence>
<keyword evidence="6" id="KW-1185">Reference proteome</keyword>
<dbReference type="PANTHER" id="PTHR11712">
    <property type="entry name" value="POLYKETIDE SYNTHASE-RELATED"/>
    <property type="match status" value="1"/>
</dbReference>
<dbReference type="GO" id="GO:0006633">
    <property type="term" value="P:fatty acid biosynthetic process"/>
    <property type="evidence" value="ECO:0007669"/>
    <property type="project" value="TreeGrafter"/>
</dbReference>
<name>A0A5B8V4H6_9SPHI</name>
<dbReference type="InterPro" id="IPR020841">
    <property type="entry name" value="PKS_Beta-ketoAc_synthase_dom"/>
</dbReference>
<dbReference type="AlphaFoldDB" id="A0A5B8V4H6"/>
<dbReference type="OrthoDB" id="9808669at2"/>
<dbReference type="InterPro" id="IPR016039">
    <property type="entry name" value="Thiolase-like"/>
</dbReference>
<evidence type="ECO:0000313" key="6">
    <source>
        <dbReference type="Proteomes" id="UP000321479"/>
    </source>
</evidence>
<dbReference type="GO" id="GO:0004315">
    <property type="term" value="F:3-oxoacyl-[acyl-carrier-protein] synthase activity"/>
    <property type="evidence" value="ECO:0007669"/>
    <property type="project" value="TreeGrafter"/>
</dbReference>
<dbReference type="CDD" id="cd00834">
    <property type="entry name" value="KAS_I_II"/>
    <property type="match status" value="1"/>
</dbReference>
<dbReference type="InterPro" id="IPR000794">
    <property type="entry name" value="Beta-ketoacyl_synthase"/>
</dbReference>
<dbReference type="Gene3D" id="3.40.47.10">
    <property type="match status" value="1"/>
</dbReference>
<dbReference type="Proteomes" id="UP000321479">
    <property type="component" value="Chromosome"/>
</dbReference>
<reference evidence="5 6" key="1">
    <citation type="journal article" date="2017" name="Curr. Microbiol.">
        <title>Mucilaginibacter ginsenosidivorans sp. nov., Isolated from Soil of Ginseng Field.</title>
        <authorList>
            <person name="Kim M.M."/>
            <person name="Siddiqi M.Z."/>
            <person name="Im W.T."/>
        </authorList>
    </citation>
    <scope>NUCLEOTIDE SEQUENCE [LARGE SCALE GENOMIC DNA]</scope>
    <source>
        <strain evidence="5 6">Gsoil 3017</strain>
    </source>
</reference>
<protein>
    <submittedName>
        <fullName evidence="5">Beta-ketoacyl-[acyl-carrier-protein] synthase family protein</fullName>
    </submittedName>
</protein>
<dbReference type="SMART" id="SM00825">
    <property type="entry name" value="PKS_KS"/>
    <property type="match status" value="1"/>
</dbReference>
<evidence type="ECO:0000313" key="5">
    <source>
        <dbReference type="EMBL" id="QEC65611.1"/>
    </source>
</evidence>
<evidence type="ECO:0000256" key="1">
    <source>
        <dbReference type="ARBA" id="ARBA00008467"/>
    </source>
</evidence>
<organism evidence="5 6">
    <name type="scientific">Mucilaginibacter ginsenosidivorans</name>
    <dbReference type="NCBI Taxonomy" id="398053"/>
    <lineage>
        <taxon>Bacteria</taxon>
        <taxon>Pseudomonadati</taxon>
        <taxon>Bacteroidota</taxon>
        <taxon>Sphingobacteriia</taxon>
        <taxon>Sphingobacteriales</taxon>
        <taxon>Sphingobacteriaceae</taxon>
        <taxon>Mucilaginibacter</taxon>
    </lineage>
</organism>
<comment type="similarity">
    <text evidence="1 3">Belongs to the thiolase-like superfamily. Beta-ketoacyl-ACP synthases family.</text>
</comment>
<dbReference type="PROSITE" id="PS52004">
    <property type="entry name" value="KS3_2"/>
    <property type="match status" value="1"/>
</dbReference>
<dbReference type="InterPro" id="IPR014031">
    <property type="entry name" value="Ketoacyl_synth_C"/>
</dbReference>
<dbReference type="Pfam" id="PF02801">
    <property type="entry name" value="Ketoacyl-synt_C"/>
    <property type="match status" value="1"/>
</dbReference>
<dbReference type="Pfam" id="PF00109">
    <property type="entry name" value="ketoacyl-synt"/>
    <property type="match status" value="1"/>
</dbReference>
<keyword evidence="2 3" id="KW-0808">Transferase</keyword>
<gene>
    <name evidence="5" type="ORF">FRZ54_06340</name>
</gene>
<feature type="domain" description="Ketosynthase family 3 (KS3)" evidence="4">
    <location>
        <begin position="1"/>
        <end position="398"/>
    </location>
</feature>
<dbReference type="EMBL" id="CP042436">
    <property type="protein sequence ID" value="QEC65611.1"/>
    <property type="molecule type" value="Genomic_DNA"/>
</dbReference>
<dbReference type="SUPFAM" id="SSF53901">
    <property type="entry name" value="Thiolase-like"/>
    <property type="match status" value="2"/>
</dbReference>
<dbReference type="GO" id="GO:0005829">
    <property type="term" value="C:cytosol"/>
    <property type="evidence" value="ECO:0007669"/>
    <property type="project" value="TreeGrafter"/>
</dbReference>
<proteinExistence type="inferred from homology"/>
<dbReference type="PANTHER" id="PTHR11712:SF320">
    <property type="entry name" value="BETA-KETOACYL SYNTHASE"/>
    <property type="match status" value="1"/>
</dbReference>
<accession>A0A5B8V4H6</accession>
<dbReference type="InterPro" id="IPR014030">
    <property type="entry name" value="Ketoacyl_synth_N"/>
</dbReference>
<sequence>MGSQVYIAGLGVISAIGNNVADHLAAFEREEAGMGDITLLNTVHKGELPVAEVKLTDAELVAMTGLTTHNSRTTLLSLVAAKEALEDAGIPGLNSFRVGFVSANTVGGMDKSEDFFVKFLADNNKGKLRNVFDHECGSMTEIVADQLGIRDFMTTISTACSSSANAIFYGARLVKNDIVDVVIAGGADALTRFTLNGFNTLMILDKQFCKPFDEHREGLNLGEGAGYLVLVSDKVKKTLNKEPYCVLSGYANSNDAYHQTASSPDGTGSYLAMKGALAKAGLQPADIDYINLHGTGTPNNDSAEGTAIKRVFDPHYPPMSSTKSYTGHTLGASGGIEAVFSVLAIKHGIIYPNLRFETQMSELPFAPETEFLSGQNIENVMSNSFGFGGNCTSLIFSQA</sequence>
<dbReference type="KEGG" id="mgin:FRZ54_06340"/>
<evidence type="ECO:0000256" key="3">
    <source>
        <dbReference type="RuleBase" id="RU003694"/>
    </source>
</evidence>